<dbReference type="RefSeq" id="WP_071382881.1">
    <property type="nucleotide sequence ID" value="NZ_MLYO01000036.1"/>
</dbReference>
<keyword evidence="1" id="KW-0472">Membrane</keyword>
<keyword evidence="1" id="KW-1133">Transmembrane helix</keyword>
<dbReference type="PANTHER" id="PTHR32063">
    <property type="match status" value="1"/>
</dbReference>
<dbReference type="SUPFAM" id="SSF82693">
    <property type="entry name" value="Multidrug efflux transporter AcrB pore domain, PN1, PN2, PC1 and PC2 subdomains"/>
    <property type="match status" value="3"/>
</dbReference>
<dbReference type="Gene3D" id="3.30.70.1430">
    <property type="entry name" value="Multidrug efflux transporter AcrB pore domain"/>
    <property type="match status" value="2"/>
</dbReference>
<feature type="transmembrane region" description="Helical" evidence="1">
    <location>
        <begin position="337"/>
        <end position="353"/>
    </location>
</feature>
<proteinExistence type="predicted"/>
<dbReference type="EMBL" id="MLYO01000036">
    <property type="protein sequence ID" value="OIK03370.1"/>
    <property type="molecule type" value="Genomic_DNA"/>
</dbReference>
<evidence type="ECO:0000313" key="3">
    <source>
        <dbReference type="Proteomes" id="UP000179642"/>
    </source>
</evidence>
<dbReference type="OrthoDB" id="3306666at2"/>
<evidence type="ECO:0000313" key="2">
    <source>
        <dbReference type="EMBL" id="OIK03370.1"/>
    </source>
</evidence>
<organism evidence="2 3">
    <name type="scientific">Streptomyces monashensis</name>
    <dbReference type="NCBI Taxonomy" id="1678012"/>
    <lineage>
        <taxon>Bacteria</taxon>
        <taxon>Bacillati</taxon>
        <taxon>Actinomycetota</taxon>
        <taxon>Actinomycetes</taxon>
        <taxon>Kitasatosporales</taxon>
        <taxon>Streptomycetaceae</taxon>
        <taxon>Streptomyces</taxon>
    </lineage>
</organism>
<dbReference type="Pfam" id="PF00873">
    <property type="entry name" value="ACR_tran"/>
    <property type="match status" value="1"/>
</dbReference>
<feature type="transmembrane region" description="Helical" evidence="1">
    <location>
        <begin position="901"/>
        <end position="922"/>
    </location>
</feature>
<feature type="transmembrane region" description="Helical" evidence="1">
    <location>
        <begin position="359"/>
        <end position="378"/>
    </location>
</feature>
<feature type="transmembrane region" description="Helical" evidence="1">
    <location>
        <begin position="531"/>
        <end position="551"/>
    </location>
</feature>
<comment type="caution">
    <text evidence="2">The sequence shown here is derived from an EMBL/GenBank/DDBJ whole genome shotgun (WGS) entry which is preliminary data.</text>
</comment>
<feature type="transmembrane region" description="Helical" evidence="1">
    <location>
        <begin position="468"/>
        <end position="489"/>
    </location>
</feature>
<evidence type="ECO:0000256" key="1">
    <source>
        <dbReference type="SAM" id="Phobius"/>
    </source>
</evidence>
<dbReference type="Gene3D" id="3.30.2090.10">
    <property type="entry name" value="Multidrug efflux transporter AcrB TolC docking domain, DN and DC subdomains"/>
    <property type="match status" value="2"/>
</dbReference>
<dbReference type="InterPro" id="IPR001036">
    <property type="entry name" value="Acrflvin-R"/>
</dbReference>
<protein>
    <submittedName>
        <fullName evidence="2">Hydrogenase expression protein</fullName>
    </submittedName>
</protein>
<dbReference type="Gene3D" id="3.30.70.1440">
    <property type="entry name" value="Multidrug efflux transporter AcrB pore domain"/>
    <property type="match status" value="1"/>
</dbReference>
<dbReference type="AlphaFoldDB" id="A0A1S2QB86"/>
<dbReference type="Proteomes" id="UP000179642">
    <property type="component" value="Unassembled WGS sequence"/>
</dbReference>
<feature type="transmembrane region" description="Helical" evidence="1">
    <location>
        <begin position="849"/>
        <end position="868"/>
    </location>
</feature>
<keyword evidence="3" id="KW-1185">Reference proteome</keyword>
<accession>A0A1S2QB86</accession>
<dbReference type="Gene3D" id="1.20.1640.10">
    <property type="entry name" value="Multidrug efflux transporter AcrB transmembrane domain"/>
    <property type="match status" value="2"/>
</dbReference>
<keyword evidence="1" id="KW-0812">Transmembrane</keyword>
<dbReference type="GO" id="GO:0042910">
    <property type="term" value="F:xenobiotic transmembrane transporter activity"/>
    <property type="evidence" value="ECO:0007669"/>
    <property type="project" value="TreeGrafter"/>
</dbReference>
<feature type="transmembrane region" description="Helical" evidence="1">
    <location>
        <begin position="875"/>
        <end position="895"/>
    </location>
</feature>
<reference evidence="2 3" key="1">
    <citation type="submission" date="2016-10" db="EMBL/GenBank/DDBJ databases">
        <title>Genome sequence of Streptomyces sp. MUSC 1.</title>
        <authorList>
            <person name="Lee L.-H."/>
            <person name="Ser H.-L."/>
            <person name="Law J.W.-F."/>
        </authorList>
    </citation>
    <scope>NUCLEOTIDE SEQUENCE [LARGE SCALE GENOMIC DNA]</scope>
    <source>
        <strain evidence="2 3">MUSC 1</strain>
    </source>
</reference>
<dbReference type="Gene3D" id="3.30.70.1320">
    <property type="entry name" value="Multidrug efflux transporter AcrB pore domain like"/>
    <property type="match status" value="1"/>
</dbReference>
<dbReference type="SUPFAM" id="SSF82866">
    <property type="entry name" value="Multidrug efflux transporter AcrB transmembrane domain"/>
    <property type="match status" value="2"/>
</dbReference>
<gene>
    <name evidence="2" type="ORF">BIV23_23405</name>
</gene>
<dbReference type="PANTHER" id="PTHR32063:SF0">
    <property type="entry name" value="SWARMING MOTILITY PROTEIN SWRC"/>
    <property type="match status" value="1"/>
</dbReference>
<dbReference type="PRINTS" id="PR00702">
    <property type="entry name" value="ACRIFLAVINRP"/>
</dbReference>
<dbReference type="SUPFAM" id="SSF82714">
    <property type="entry name" value="Multidrug efflux transporter AcrB TolC docking domain, DN and DC subdomains"/>
    <property type="match status" value="1"/>
</dbReference>
<feature type="transmembrane region" description="Helical" evidence="1">
    <location>
        <begin position="12"/>
        <end position="30"/>
    </location>
</feature>
<dbReference type="GO" id="GO:0005886">
    <property type="term" value="C:plasma membrane"/>
    <property type="evidence" value="ECO:0007669"/>
    <property type="project" value="TreeGrafter"/>
</dbReference>
<dbReference type="InterPro" id="IPR027463">
    <property type="entry name" value="AcrB_DN_DC_subdom"/>
</dbReference>
<name>A0A1S2QB86_9ACTN</name>
<sequence>MSWLSRFSLRQRALIGLMSLIALVFGLIAIPQIKQQLLPTINLPMVSVIAPYQGASPDVVEKQVIEPIENNLQGVDGVKGVTSTAGEGNAVIMASFDYGNDTKQLVSDVQQAVNRARNQLPSGVDPQVVSGSTDDMPTVVLAVTSDKDQQALADQLDKTVVPTLKNISGVGRVQVTGVRDLQVTVTPDDAKLARAGLTPAALGQALQAGGATVPAGSFDEGGANRTVQVGGGFTSLAQIQDLTVTGEGGGKPVRLGDVAAVKEQPAPADSITRTDGRPSLAVNVTMDHDGSAVTISNAVKDKLSDLRTQLGSGAELTVVSDQGPAVSKSIKGLTTEGALGLLFAVLVILVFLASIRSTLVTAVSIPLSVVLALIVLWTRGLSLNMLTLGALTIAIGRVVDDSIVVLENIKRHLGYGEERQEAIITAVREVAGAVTSSTLTTVAVFLPIGLVGGMVGALFGSFSITVTAALLASLVVSLTVVPVLSYWFVRAPKGTPDDAAEARRRAEEKEANSRLQRLYVPVLRFATRRRLTSLLIAVVVLVLTFGMGGMLKTNFFDQGAQEVLTVKQELKPGTSLAATDVQAKKVERLIASTKGVKDYQVTVGSSGFMAAFGGGTGTNQASYQVMLKDSKSYDDVQKHLEDGLKKLSGIGTTTVSAGDGFGNQDLSVVVKAADPQALRTAADQVRATVAGLGGVTDVTSDLSTSVPRISVRANAKAAAAGLDDQKLGAVVAEAVRGTTAAKATLDDTERDVVVRSAEPATTLAQLKNLRVGPARLGDLATVQVVDGPVSLTRIDGQRAATVTAKPTGDNTGAISTKLQSKIKALKLPAGATAEIGGVTSDQNDAFKNLGLAMLAAIAIVFMLLVATFRSLAQPLILLVSIPFAATGAIGLLVATGTPMGVPAMIGMLMLIGIVVTNAIVLIDLINQYRGQGYGVVEAVIEGGRHRLRPILMTALATIFALLPMALGVTGEGGFIAQPLAVVVIGGLITSTLLTLLLVPTLYAMLELRKERRAKKRVAKREATQAAAPEPVGV</sequence>
<feature type="transmembrane region" description="Helical" evidence="1">
    <location>
        <begin position="950"/>
        <end position="968"/>
    </location>
</feature>
<feature type="transmembrane region" description="Helical" evidence="1">
    <location>
        <begin position="980"/>
        <end position="1005"/>
    </location>
</feature>